<dbReference type="GO" id="GO:0016491">
    <property type="term" value="F:oxidoreductase activity"/>
    <property type="evidence" value="ECO:0007669"/>
    <property type="project" value="InterPro"/>
</dbReference>
<dbReference type="InterPro" id="IPR017927">
    <property type="entry name" value="FAD-bd_FR_type"/>
</dbReference>
<gene>
    <name evidence="2" type="ORF">I540_2220</name>
</gene>
<dbReference type="Proteomes" id="UP000023351">
    <property type="component" value="Unassembled WGS sequence"/>
</dbReference>
<proteinExistence type="predicted"/>
<protein>
    <submittedName>
        <fullName evidence="2">Siderophore-interacting FAD-binding domain protein</fullName>
    </submittedName>
</protein>
<dbReference type="Gene3D" id="2.40.30.10">
    <property type="entry name" value="Translation factors"/>
    <property type="match status" value="1"/>
</dbReference>
<reference evidence="2 3" key="1">
    <citation type="submission" date="2013-12" db="EMBL/GenBank/DDBJ databases">
        <authorList>
            <person name="Zelazny A."/>
            <person name="Olivier K."/>
            <person name="Holland S."/>
            <person name="Lenaerts A."/>
            <person name="Ordway D."/>
            <person name="DeGroote M.A."/>
            <person name="Parker T."/>
            <person name="Sizemore C."/>
            <person name="Tallon L.J."/>
            <person name="Sadzewicz L.K."/>
            <person name="Sengamalay N."/>
            <person name="Fraser C.M."/>
            <person name="Hine E."/>
            <person name="Shefchek K.A."/>
            <person name="Das S.P."/>
            <person name="Tettelin H."/>
        </authorList>
    </citation>
    <scope>NUCLEOTIDE SEQUENCE [LARGE SCALE GENOMIC DNA]</scope>
    <source>
        <strain evidence="2 3">1513</strain>
    </source>
</reference>
<dbReference type="PATRIC" id="fig|1299321.3.peg.2145"/>
<dbReference type="Pfam" id="PF08021">
    <property type="entry name" value="FAD_binding_9"/>
    <property type="match status" value="1"/>
</dbReference>
<organism evidence="2 3">
    <name type="scientific">Mycobacteroides abscessus subsp. bolletii 1513</name>
    <dbReference type="NCBI Taxonomy" id="1299321"/>
    <lineage>
        <taxon>Bacteria</taxon>
        <taxon>Bacillati</taxon>
        <taxon>Actinomycetota</taxon>
        <taxon>Actinomycetes</taxon>
        <taxon>Mycobacteriales</taxon>
        <taxon>Mycobacteriaceae</taxon>
        <taxon>Mycobacteroides</taxon>
        <taxon>Mycobacteroides abscessus</taxon>
    </lineage>
</organism>
<dbReference type="InterPro" id="IPR017938">
    <property type="entry name" value="Riboflavin_synthase-like_b-brl"/>
</dbReference>
<evidence type="ECO:0000313" key="3">
    <source>
        <dbReference type="Proteomes" id="UP000023351"/>
    </source>
</evidence>
<accession>X8DQA2</accession>
<name>X8DQA2_9MYCO</name>
<dbReference type="EMBL" id="JAOJ01000002">
    <property type="protein sequence ID" value="EUA70604.1"/>
    <property type="molecule type" value="Genomic_DNA"/>
</dbReference>
<feature type="domain" description="FAD-binding FR-type" evidence="1">
    <location>
        <begin position="15"/>
        <end position="107"/>
    </location>
</feature>
<evidence type="ECO:0000313" key="2">
    <source>
        <dbReference type="EMBL" id="EUA70604.1"/>
    </source>
</evidence>
<evidence type="ECO:0000259" key="1">
    <source>
        <dbReference type="PROSITE" id="PS51384"/>
    </source>
</evidence>
<dbReference type="PROSITE" id="PS51384">
    <property type="entry name" value="FAD_FR"/>
    <property type="match status" value="1"/>
</dbReference>
<comment type="caution">
    <text evidence="2">The sequence shown here is derived from an EMBL/GenBank/DDBJ whole genome shotgun (WGS) entry which is preliminary data.</text>
</comment>
<dbReference type="InterPro" id="IPR013113">
    <property type="entry name" value="SIP_FAD-bd"/>
</dbReference>
<dbReference type="AlphaFoldDB" id="X8DQA2"/>
<dbReference type="SUPFAM" id="SSF63380">
    <property type="entry name" value="Riboflavin synthase domain-like"/>
    <property type="match status" value="1"/>
</dbReference>
<sequence>MGRGFQGAILRGLGARDHVATVVGTAPIAPNCVRITMSAPTLFEDLLHTPAEWLRFWFPDPDGGTSEHQRAYTIVATDEDAGEFSIDVVIHEPAGPPASGRWPHDRE</sequence>